<dbReference type="EMBL" id="MABQ02000012">
    <property type="protein sequence ID" value="PCD21912.1"/>
    <property type="molecule type" value="Genomic_DNA"/>
</dbReference>
<comment type="caution">
    <text evidence="1">The sequence shown here is derived from an EMBL/GenBank/DDBJ whole genome shotgun (WGS) entry which is preliminary data.</text>
</comment>
<gene>
    <name evidence="1" type="ORF">AU210_015715</name>
</gene>
<reference evidence="1 2" key="1">
    <citation type="journal article" date="2016" name="Environ. Microbiol.">
        <title>Effector profiles distinguish formae speciales of Fusarium oxysporum.</title>
        <authorList>
            <person name="van Dam P."/>
            <person name="Fokkens L."/>
            <person name="Schmidt S.M."/>
            <person name="Linmans J.H."/>
            <person name="Kistler H.C."/>
            <person name="Ma L.J."/>
            <person name="Rep M."/>
        </authorList>
    </citation>
    <scope>NUCLEOTIDE SEQUENCE [LARGE SCALE GENOMIC DNA]</scope>
    <source>
        <strain evidence="1 2">Forc016</strain>
    </source>
</reference>
<organism evidence="1 2">
    <name type="scientific">Fusarium oxysporum f. sp. radicis-cucumerinum</name>
    <dbReference type="NCBI Taxonomy" id="327505"/>
    <lineage>
        <taxon>Eukaryota</taxon>
        <taxon>Fungi</taxon>
        <taxon>Dikarya</taxon>
        <taxon>Ascomycota</taxon>
        <taxon>Pezizomycotina</taxon>
        <taxon>Sordariomycetes</taxon>
        <taxon>Hypocreomycetidae</taxon>
        <taxon>Hypocreales</taxon>
        <taxon>Nectriaceae</taxon>
        <taxon>Fusarium</taxon>
        <taxon>Fusarium oxysporum species complex</taxon>
    </lineage>
</organism>
<evidence type="ECO:0000313" key="2">
    <source>
        <dbReference type="Proteomes" id="UP000219602"/>
    </source>
</evidence>
<name>A0A2H3GC93_FUSOX</name>
<dbReference type="Proteomes" id="UP000219602">
    <property type="component" value="Chromosome RC"/>
</dbReference>
<proteinExistence type="predicted"/>
<accession>A0A2H3GC93</accession>
<reference evidence="1 2" key="2">
    <citation type="journal article" date="2017" name="Sci. Rep.">
        <title>A mobile pathogenicity chromosome in Fusarium oxysporum for infection of multiple cucurbit species.</title>
        <authorList>
            <person name="van Dam P."/>
            <person name="Fokkens L."/>
            <person name="Ayukawa Y."/>
            <person name="van der Gragt M."/>
            <person name="Ter Horst A."/>
            <person name="Brankovics B."/>
            <person name="Houterman P.M."/>
            <person name="Arie T."/>
            <person name="Rep M."/>
        </authorList>
    </citation>
    <scope>NUCLEOTIDE SEQUENCE [LARGE SCALE GENOMIC DNA]</scope>
    <source>
        <strain evidence="1 2">Forc016</strain>
    </source>
</reference>
<sequence length="99" mass="11449">MIASNFVPTAKGKATIIDSRRMALRNVRSKVAREWHKFWWNSQAKVNQDGRPGGVIIILIDHEIVDRDVPVKEACFMQRLMSFDALLERSKQSRRELAL</sequence>
<protein>
    <submittedName>
        <fullName evidence="1">Uncharacterized protein</fullName>
    </submittedName>
</protein>
<dbReference type="AlphaFoldDB" id="A0A2H3GC93"/>
<evidence type="ECO:0000313" key="1">
    <source>
        <dbReference type="EMBL" id="PCD21912.1"/>
    </source>
</evidence>